<dbReference type="Proteomes" id="UP001148737">
    <property type="component" value="Unassembled WGS sequence"/>
</dbReference>
<protein>
    <submittedName>
        <fullName evidence="1">Uncharacterized protein</fullName>
    </submittedName>
</protein>
<dbReference type="EMBL" id="JANAKD010001207">
    <property type="protein sequence ID" value="KAJ3482052.1"/>
    <property type="molecule type" value="Genomic_DNA"/>
</dbReference>
<organism evidence="1 2">
    <name type="scientific">Lecanicillium saksenae</name>
    <dbReference type="NCBI Taxonomy" id="468837"/>
    <lineage>
        <taxon>Eukaryota</taxon>
        <taxon>Fungi</taxon>
        <taxon>Dikarya</taxon>
        <taxon>Ascomycota</taxon>
        <taxon>Pezizomycotina</taxon>
        <taxon>Sordariomycetes</taxon>
        <taxon>Hypocreomycetidae</taxon>
        <taxon>Hypocreales</taxon>
        <taxon>Cordycipitaceae</taxon>
        <taxon>Lecanicillium</taxon>
    </lineage>
</organism>
<accession>A0ACC1QLP5</accession>
<proteinExistence type="predicted"/>
<keyword evidence="2" id="KW-1185">Reference proteome</keyword>
<reference evidence="1" key="1">
    <citation type="submission" date="2022-07" db="EMBL/GenBank/DDBJ databases">
        <title>Genome Sequence of Lecanicillium saksenae.</title>
        <authorList>
            <person name="Buettner E."/>
        </authorList>
    </citation>
    <scope>NUCLEOTIDE SEQUENCE</scope>
    <source>
        <strain evidence="1">VT-O1</strain>
    </source>
</reference>
<comment type="caution">
    <text evidence="1">The sequence shown here is derived from an EMBL/GenBank/DDBJ whole genome shotgun (WGS) entry which is preliminary data.</text>
</comment>
<name>A0ACC1QLP5_9HYPO</name>
<evidence type="ECO:0000313" key="2">
    <source>
        <dbReference type="Proteomes" id="UP001148737"/>
    </source>
</evidence>
<evidence type="ECO:0000313" key="1">
    <source>
        <dbReference type="EMBL" id="KAJ3482052.1"/>
    </source>
</evidence>
<gene>
    <name evidence="1" type="ORF">NLG97_g7667</name>
</gene>
<sequence length="119" mass="12626">MSSQHDDAPAAAGDNVEAAQPTRVGRPSLLYHVQSSDGRLAPLILQSFQDAGSLPPTEQWQRLGAKPASPTTTLGMMSYWIAAPLLEPGSSAFNTSDKKALGRAAMRYVAAWPVGCFLV</sequence>